<gene>
    <name evidence="1" type="ORF">PMIN01_02806</name>
</gene>
<sequence length="217" mass="23950">MQRSFDQPRAFLFLGYSSPAALRAGSLRSLLSQLTAIIQILRPPTFPSTGMFSPTTICSASTSMARSTQHVFFHASSPHCAFCSFISCFSRASSRSICFVVAVITLPPTPILIHHRLQSTANCPAFSKTSVSTCTSSSLVSRNLATRPCGVLRTEPSTRARRDAMRRGRHAPQQLSAFAMMARTCFALTSPTYKRCRRPPLGLLHRLPQPHLHPRLF</sequence>
<proteinExistence type="predicted"/>
<dbReference type="EMBL" id="WJXW01000002">
    <property type="protein sequence ID" value="KAF9740171.1"/>
    <property type="molecule type" value="Genomic_DNA"/>
</dbReference>
<dbReference type="Proteomes" id="UP000756921">
    <property type="component" value="Unassembled WGS sequence"/>
</dbReference>
<evidence type="ECO:0000313" key="2">
    <source>
        <dbReference type="Proteomes" id="UP000756921"/>
    </source>
</evidence>
<comment type="caution">
    <text evidence="1">The sequence shown here is derived from an EMBL/GenBank/DDBJ whole genome shotgun (WGS) entry which is preliminary data.</text>
</comment>
<name>A0A9P6KVL7_9PLEO</name>
<keyword evidence="2" id="KW-1185">Reference proteome</keyword>
<organism evidence="1 2">
    <name type="scientific">Paraphaeosphaeria minitans</name>
    <dbReference type="NCBI Taxonomy" id="565426"/>
    <lineage>
        <taxon>Eukaryota</taxon>
        <taxon>Fungi</taxon>
        <taxon>Dikarya</taxon>
        <taxon>Ascomycota</taxon>
        <taxon>Pezizomycotina</taxon>
        <taxon>Dothideomycetes</taxon>
        <taxon>Pleosporomycetidae</taxon>
        <taxon>Pleosporales</taxon>
        <taxon>Massarineae</taxon>
        <taxon>Didymosphaeriaceae</taxon>
        <taxon>Paraphaeosphaeria</taxon>
    </lineage>
</organism>
<accession>A0A9P6KVL7</accession>
<dbReference type="AlphaFoldDB" id="A0A9P6KVL7"/>
<protein>
    <submittedName>
        <fullName evidence="1">Uncharacterized protein</fullName>
    </submittedName>
</protein>
<evidence type="ECO:0000313" key="1">
    <source>
        <dbReference type="EMBL" id="KAF9740171.1"/>
    </source>
</evidence>
<reference evidence="1" key="1">
    <citation type="journal article" date="2020" name="Mol. Plant Microbe Interact.">
        <title>Genome Sequence of the Biocontrol Agent Coniothyrium minitans strain Conio (IMI 134523).</title>
        <authorList>
            <person name="Patel D."/>
            <person name="Shittu T.A."/>
            <person name="Baroncelli R."/>
            <person name="Muthumeenakshi S."/>
            <person name="Osborne T.H."/>
            <person name="Janganan T.K."/>
            <person name="Sreenivasaprasad S."/>
        </authorList>
    </citation>
    <scope>NUCLEOTIDE SEQUENCE</scope>
    <source>
        <strain evidence="1">Conio</strain>
    </source>
</reference>